<dbReference type="PANTHER" id="PTHR33495:SF2">
    <property type="entry name" value="ANTI-SIGMA FACTOR ANTAGONIST TM_1081-RELATED"/>
    <property type="match status" value="1"/>
</dbReference>
<reference evidence="4" key="2">
    <citation type="submission" date="2020-09" db="EMBL/GenBank/DDBJ databases">
        <authorList>
            <person name="Sun Q."/>
            <person name="Ohkuma M."/>
        </authorList>
    </citation>
    <scope>NUCLEOTIDE SEQUENCE</scope>
    <source>
        <strain evidence="4">JCM 4369</strain>
    </source>
</reference>
<protein>
    <recommendedName>
        <fullName evidence="2">Anti-sigma factor antagonist</fullName>
    </recommendedName>
</protein>
<organism evidence="4 5">
    <name type="scientific">Streptomyces filipinensis</name>
    <dbReference type="NCBI Taxonomy" id="66887"/>
    <lineage>
        <taxon>Bacteria</taxon>
        <taxon>Bacillati</taxon>
        <taxon>Actinomycetota</taxon>
        <taxon>Actinomycetes</taxon>
        <taxon>Kitasatosporales</taxon>
        <taxon>Streptomycetaceae</taxon>
        <taxon>Streptomyces</taxon>
    </lineage>
</organism>
<evidence type="ECO:0000256" key="2">
    <source>
        <dbReference type="RuleBase" id="RU003749"/>
    </source>
</evidence>
<dbReference type="AlphaFoldDB" id="A0A918IAS6"/>
<comment type="similarity">
    <text evidence="1 2">Belongs to the anti-sigma-factor antagonist family.</text>
</comment>
<evidence type="ECO:0000313" key="5">
    <source>
        <dbReference type="Proteomes" id="UP000618795"/>
    </source>
</evidence>
<dbReference type="EMBL" id="BMTD01000005">
    <property type="protein sequence ID" value="GGU92400.1"/>
    <property type="molecule type" value="Genomic_DNA"/>
</dbReference>
<dbReference type="Proteomes" id="UP000618795">
    <property type="component" value="Unassembled WGS sequence"/>
</dbReference>
<name>A0A918IAS6_9ACTN</name>
<reference evidence="4" key="1">
    <citation type="journal article" date="2014" name="Int. J. Syst. Evol. Microbiol.">
        <title>Complete genome sequence of Corynebacterium casei LMG S-19264T (=DSM 44701T), isolated from a smear-ripened cheese.</title>
        <authorList>
            <consortium name="US DOE Joint Genome Institute (JGI-PGF)"/>
            <person name="Walter F."/>
            <person name="Albersmeier A."/>
            <person name="Kalinowski J."/>
            <person name="Ruckert C."/>
        </authorList>
    </citation>
    <scope>NUCLEOTIDE SEQUENCE</scope>
    <source>
        <strain evidence="4">JCM 4369</strain>
    </source>
</reference>
<evidence type="ECO:0000313" key="4">
    <source>
        <dbReference type="EMBL" id="GGU92400.1"/>
    </source>
</evidence>
<dbReference type="RefSeq" id="WP_191873892.1">
    <property type="nucleotide sequence ID" value="NZ_BMTD01000005.1"/>
</dbReference>
<dbReference type="Gene3D" id="3.30.750.24">
    <property type="entry name" value="STAS domain"/>
    <property type="match status" value="1"/>
</dbReference>
<comment type="caution">
    <text evidence="4">The sequence shown here is derived from an EMBL/GenBank/DDBJ whole genome shotgun (WGS) entry which is preliminary data.</text>
</comment>
<dbReference type="InterPro" id="IPR002645">
    <property type="entry name" value="STAS_dom"/>
</dbReference>
<dbReference type="PANTHER" id="PTHR33495">
    <property type="entry name" value="ANTI-SIGMA FACTOR ANTAGONIST TM_1081-RELATED-RELATED"/>
    <property type="match status" value="1"/>
</dbReference>
<keyword evidence="5" id="KW-1185">Reference proteome</keyword>
<evidence type="ECO:0000259" key="3">
    <source>
        <dbReference type="PROSITE" id="PS50801"/>
    </source>
</evidence>
<sequence>MSQNDAAPEAGHSTHQAVVVADGAAGGATVVSLHGEIDLLTAPTVSERLDALTAYPRPDLILDLRPVTFIDCAGLSVLCRARNRALARCGRLRLVAVSPGFCRMLRVTGLGHVFEVHERIPPHPSAPSGPPS</sequence>
<dbReference type="SUPFAM" id="SSF52091">
    <property type="entry name" value="SpoIIaa-like"/>
    <property type="match status" value="1"/>
</dbReference>
<dbReference type="NCBIfam" id="TIGR00377">
    <property type="entry name" value="ant_ant_sig"/>
    <property type="match status" value="1"/>
</dbReference>
<feature type="domain" description="STAS" evidence="3">
    <location>
        <begin position="27"/>
        <end position="110"/>
    </location>
</feature>
<dbReference type="InterPro" id="IPR003658">
    <property type="entry name" value="Anti-sigma_ant"/>
</dbReference>
<proteinExistence type="inferred from homology"/>
<evidence type="ECO:0000256" key="1">
    <source>
        <dbReference type="ARBA" id="ARBA00009013"/>
    </source>
</evidence>
<dbReference type="CDD" id="cd07043">
    <property type="entry name" value="STAS_anti-anti-sigma_factors"/>
    <property type="match status" value="1"/>
</dbReference>
<gene>
    <name evidence="4" type="ORF">GCM10010260_28830</name>
</gene>
<accession>A0A918IAS6</accession>
<dbReference type="InterPro" id="IPR036513">
    <property type="entry name" value="STAS_dom_sf"/>
</dbReference>
<dbReference type="Pfam" id="PF01740">
    <property type="entry name" value="STAS"/>
    <property type="match status" value="1"/>
</dbReference>
<dbReference type="GO" id="GO:0043856">
    <property type="term" value="F:anti-sigma factor antagonist activity"/>
    <property type="evidence" value="ECO:0007669"/>
    <property type="project" value="InterPro"/>
</dbReference>
<dbReference type="PROSITE" id="PS50801">
    <property type="entry name" value="STAS"/>
    <property type="match status" value="1"/>
</dbReference>